<feature type="transmembrane region" description="Helical" evidence="1">
    <location>
        <begin position="96"/>
        <end position="116"/>
    </location>
</feature>
<keyword evidence="1" id="KW-0472">Membrane</keyword>
<sequence length="161" mass="17472">MLNKKSPNLLLTGILAALIAGTLDALAAVFILAHGQAASVFHYIAAAAIGLQASFGGGNGTVLLGLAIHYLIAGIFTWLFFILYNKIAALRKNAGLIAFIYGIVIWLIMNLLVLPLSKINIDFHRFTFKGFAIGAAILIVFVALPIVLTRYWYENQKVKVK</sequence>
<evidence type="ECO:0000313" key="2">
    <source>
        <dbReference type="EMBL" id="TFF39711.1"/>
    </source>
</evidence>
<organism evidence="2 3">
    <name type="scientific">Mucilaginibacter psychrotolerans</name>
    <dbReference type="NCBI Taxonomy" id="1524096"/>
    <lineage>
        <taxon>Bacteria</taxon>
        <taxon>Pseudomonadati</taxon>
        <taxon>Bacteroidota</taxon>
        <taxon>Sphingobacteriia</taxon>
        <taxon>Sphingobacteriales</taxon>
        <taxon>Sphingobacteriaceae</taxon>
        <taxon>Mucilaginibacter</taxon>
    </lineage>
</organism>
<dbReference type="OrthoDB" id="7564746at2"/>
<evidence type="ECO:0000313" key="3">
    <source>
        <dbReference type="Proteomes" id="UP000297540"/>
    </source>
</evidence>
<accession>A0A4Y8SM51</accession>
<dbReference type="Proteomes" id="UP000297540">
    <property type="component" value="Unassembled WGS sequence"/>
</dbReference>
<feature type="transmembrane region" description="Helical" evidence="1">
    <location>
        <begin position="62"/>
        <end position="84"/>
    </location>
</feature>
<dbReference type="RefSeq" id="WP_133227252.1">
    <property type="nucleotide sequence ID" value="NZ_SOZE01000003.1"/>
</dbReference>
<proteinExistence type="predicted"/>
<evidence type="ECO:0008006" key="4">
    <source>
        <dbReference type="Google" id="ProtNLM"/>
    </source>
</evidence>
<dbReference type="AlphaFoldDB" id="A0A4Y8SM51"/>
<keyword evidence="1" id="KW-1133">Transmembrane helix</keyword>
<keyword evidence="3" id="KW-1185">Reference proteome</keyword>
<feature type="transmembrane region" description="Helical" evidence="1">
    <location>
        <begin position="37"/>
        <end position="55"/>
    </location>
</feature>
<name>A0A4Y8SM51_9SPHI</name>
<feature type="transmembrane region" description="Helical" evidence="1">
    <location>
        <begin position="128"/>
        <end position="153"/>
    </location>
</feature>
<comment type="caution">
    <text evidence="2">The sequence shown here is derived from an EMBL/GenBank/DDBJ whole genome shotgun (WGS) entry which is preliminary data.</text>
</comment>
<reference evidence="2 3" key="1">
    <citation type="journal article" date="2017" name="Int. J. Syst. Evol. Microbiol.">
        <title>Mucilaginibacterpsychrotolerans sp. nov., isolated from peatlands.</title>
        <authorList>
            <person name="Deng Y."/>
            <person name="Shen L."/>
            <person name="Xu B."/>
            <person name="Liu Y."/>
            <person name="Gu Z."/>
            <person name="Liu H."/>
            <person name="Zhou Y."/>
        </authorList>
    </citation>
    <scope>NUCLEOTIDE SEQUENCE [LARGE SCALE GENOMIC DNA]</scope>
    <source>
        <strain evidence="2 3">NH7-4</strain>
    </source>
</reference>
<protein>
    <recommendedName>
        <fullName evidence="4">DUF1440 domain-containing protein</fullName>
    </recommendedName>
</protein>
<evidence type="ECO:0000256" key="1">
    <source>
        <dbReference type="SAM" id="Phobius"/>
    </source>
</evidence>
<keyword evidence="1" id="KW-0812">Transmembrane</keyword>
<gene>
    <name evidence="2" type="ORF">E2R66_04915</name>
</gene>
<dbReference type="EMBL" id="SOZE01000003">
    <property type="protein sequence ID" value="TFF39711.1"/>
    <property type="molecule type" value="Genomic_DNA"/>
</dbReference>